<dbReference type="InterPro" id="IPR003339">
    <property type="entry name" value="ABC/ECF_trnsptr_transmembrane"/>
</dbReference>
<dbReference type="RefSeq" id="WP_012798248.1">
    <property type="nucleotide sequence ID" value="NC_013165.1"/>
</dbReference>
<sequence>MIPDWLEQPQDYTPRKDRDVFLRRNALQLTSMLSRVKMQRGGLDDDSLSVLDRLLICVDPALRIAGIILVILLNAASTNMFFTYCVAAGVLGILALKRGEDVVDVVKPALGGAAFTALIMLPAVFLGQPQSMVRITLKVFLSVVLLANLARGVAWNELVAGLRFYHVPSIFVFIFDITIKYIVLLGETAQSVLEALALRSVGSNRDKSGSASAVMGVTFLKAQDYAREMYQAMECRGFVGDYLSPRHRVFNPAGIAYLLVMAALVVWFFYLEGAM</sequence>
<gene>
    <name evidence="7" type="ordered locus">Shel_11100</name>
</gene>
<dbReference type="Proteomes" id="UP000002026">
    <property type="component" value="Chromosome"/>
</dbReference>
<dbReference type="PANTHER" id="PTHR34857">
    <property type="entry name" value="SLL0384 PROTEIN"/>
    <property type="match status" value="1"/>
</dbReference>
<dbReference type="InterPro" id="IPR051611">
    <property type="entry name" value="ECF_transporter_component"/>
</dbReference>
<proteinExistence type="predicted"/>
<evidence type="ECO:0000256" key="5">
    <source>
        <dbReference type="ARBA" id="ARBA00023136"/>
    </source>
</evidence>
<evidence type="ECO:0000256" key="6">
    <source>
        <dbReference type="SAM" id="Phobius"/>
    </source>
</evidence>
<dbReference type="eggNOG" id="COG0619">
    <property type="taxonomic scope" value="Bacteria"/>
</dbReference>
<feature type="transmembrane region" description="Helical" evidence="6">
    <location>
        <begin position="139"/>
        <end position="158"/>
    </location>
</feature>
<evidence type="ECO:0000313" key="7">
    <source>
        <dbReference type="EMBL" id="ACV22145.1"/>
    </source>
</evidence>
<keyword evidence="5 6" id="KW-0472">Membrane</keyword>
<evidence type="ECO:0000256" key="2">
    <source>
        <dbReference type="ARBA" id="ARBA00022475"/>
    </source>
</evidence>
<dbReference type="STRING" id="471855.Shel_11100"/>
<evidence type="ECO:0000313" key="8">
    <source>
        <dbReference type="Proteomes" id="UP000002026"/>
    </source>
</evidence>
<dbReference type="KEGG" id="shi:Shel_11100"/>
<keyword evidence="4 6" id="KW-1133">Transmembrane helix</keyword>
<evidence type="ECO:0000256" key="1">
    <source>
        <dbReference type="ARBA" id="ARBA00004141"/>
    </source>
</evidence>
<comment type="subcellular location">
    <subcellularLocation>
        <location evidence="1">Membrane</location>
        <topology evidence="1">Multi-pass membrane protein</topology>
    </subcellularLocation>
</comment>
<name>C7N5G0_SLAHD</name>
<evidence type="ECO:0000256" key="3">
    <source>
        <dbReference type="ARBA" id="ARBA00022692"/>
    </source>
</evidence>
<evidence type="ECO:0000256" key="4">
    <source>
        <dbReference type="ARBA" id="ARBA00022989"/>
    </source>
</evidence>
<dbReference type="Pfam" id="PF02361">
    <property type="entry name" value="CbiQ"/>
    <property type="match status" value="1"/>
</dbReference>
<keyword evidence="2" id="KW-1003">Cell membrane</keyword>
<accession>C7N5G0</accession>
<dbReference type="GO" id="GO:0005886">
    <property type="term" value="C:plasma membrane"/>
    <property type="evidence" value="ECO:0007669"/>
    <property type="project" value="UniProtKB-ARBA"/>
</dbReference>
<dbReference type="EMBL" id="CP001684">
    <property type="protein sequence ID" value="ACV22145.1"/>
    <property type="molecule type" value="Genomic_DNA"/>
</dbReference>
<feature type="transmembrane region" description="Helical" evidence="6">
    <location>
        <begin position="108"/>
        <end position="127"/>
    </location>
</feature>
<protein>
    <submittedName>
        <fullName evidence="7">ABC-type cobalt transport system, permease component CbiQ</fullName>
    </submittedName>
</protein>
<organism evidence="7 8">
    <name type="scientific">Slackia heliotrinireducens (strain ATCC 29202 / DSM 20476 / NCTC 11029 / RHS 1)</name>
    <name type="common">Peptococcus heliotrinreducens</name>
    <dbReference type="NCBI Taxonomy" id="471855"/>
    <lineage>
        <taxon>Bacteria</taxon>
        <taxon>Bacillati</taxon>
        <taxon>Actinomycetota</taxon>
        <taxon>Coriobacteriia</taxon>
        <taxon>Eggerthellales</taxon>
        <taxon>Eggerthellaceae</taxon>
        <taxon>Slackia</taxon>
    </lineage>
</organism>
<dbReference type="PANTHER" id="PTHR34857:SF2">
    <property type="entry name" value="SLL0384 PROTEIN"/>
    <property type="match status" value="1"/>
</dbReference>
<feature type="transmembrane region" description="Helical" evidence="6">
    <location>
        <begin position="80"/>
        <end position="96"/>
    </location>
</feature>
<feature type="transmembrane region" description="Helical" evidence="6">
    <location>
        <begin position="164"/>
        <end position="183"/>
    </location>
</feature>
<reference evidence="7 8" key="1">
    <citation type="journal article" date="2009" name="Stand. Genomic Sci.">
        <title>Complete genome sequence of Slackia heliotrinireducens type strain (RHS 1).</title>
        <authorList>
            <person name="Pukall R."/>
            <person name="Lapidus A."/>
            <person name="Nolan M."/>
            <person name="Copeland A."/>
            <person name="Glavina Del Rio T."/>
            <person name="Lucas S."/>
            <person name="Chen F."/>
            <person name="Tice H."/>
            <person name="Cheng J.F."/>
            <person name="Chertkov O."/>
            <person name="Bruce D."/>
            <person name="Goodwin L."/>
            <person name="Kuske C."/>
            <person name="Brettin T."/>
            <person name="Detter J.C."/>
            <person name="Han C."/>
            <person name="Pitluck S."/>
            <person name="Pati A."/>
            <person name="Mavrommatis K."/>
            <person name="Ivanova N."/>
            <person name="Ovchinnikova G."/>
            <person name="Chen A."/>
            <person name="Palaniappan K."/>
            <person name="Schneider S."/>
            <person name="Rohde M."/>
            <person name="Chain P."/>
            <person name="D'haeseleer P."/>
            <person name="Goker M."/>
            <person name="Bristow J."/>
            <person name="Eisen J.A."/>
            <person name="Markowitz V."/>
            <person name="Kyrpides N.C."/>
            <person name="Klenk H.P."/>
            <person name="Hugenholtz P."/>
        </authorList>
    </citation>
    <scope>NUCLEOTIDE SEQUENCE [LARGE SCALE GENOMIC DNA]</scope>
    <source>
        <strain evidence="8">ATCC 29202 / DSM 20476 / NCTC 11029 / RHS 1</strain>
    </source>
</reference>
<keyword evidence="8" id="KW-1185">Reference proteome</keyword>
<dbReference type="AlphaFoldDB" id="C7N5G0"/>
<dbReference type="HOGENOM" id="CLU_056469_3_1_11"/>
<keyword evidence="3 6" id="KW-0812">Transmembrane</keyword>
<dbReference type="CDD" id="cd16914">
    <property type="entry name" value="EcfT"/>
    <property type="match status" value="1"/>
</dbReference>
<feature type="transmembrane region" description="Helical" evidence="6">
    <location>
        <begin position="249"/>
        <end position="270"/>
    </location>
</feature>